<accession>A0ABU3Y585</accession>
<dbReference type="Proteomes" id="UP001273531">
    <property type="component" value="Unassembled WGS sequence"/>
</dbReference>
<evidence type="ECO:0000313" key="5">
    <source>
        <dbReference type="Proteomes" id="UP001273531"/>
    </source>
</evidence>
<dbReference type="InterPro" id="IPR036514">
    <property type="entry name" value="SGNH_hydro_sf"/>
</dbReference>
<dbReference type="PANTHER" id="PTHR43784">
    <property type="entry name" value="GDSL-LIKE LIPASE/ACYLHYDROLASE, PUTATIVE (AFU_ORTHOLOGUE AFUA_2G00820)-RELATED"/>
    <property type="match status" value="1"/>
</dbReference>
<feature type="region of interest" description="Disordered" evidence="1">
    <location>
        <begin position="358"/>
        <end position="379"/>
    </location>
</feature>
<comment type="caution">
    <text evidence="4">The sequence shown here is derived from an EMBL/GenBank/DDBJ whole genome shotgun (WGS) entry which is preliminary data.</text>
</comment>
<proteinExistence type="predicted"/>
<dbReference type="Pfam" id="PF13472">
    <property type="entry name" value="Lipase_GDSL_2"/>
    <property type="match status" value="1"/>
</dbReference>
<dbReference type="Gene3D" id="3.40.50.1110">
    <property type="entry name" value="SGNH hydrolase"/>
    <property type="match status" value="1"/>
</dbReference>
<evidence type="ECO:0000256" key="2">
    <source>
        <dbReference type="SAM" id="SignalP"/>
    </source>
</evidence>
<feature type="compositionally biased region" description="Basic and acidic residues" evidence="1">
    <location>
        <begin position="370"/>
        <end position="379"/>
    </location>
</feature>
<evidence type="ECO:0000313" key="4">
    <source>
        <dbReference type="EMBL" id="MDV3456570.1"/>
    </source>
</evidence>
<dbReference type="InterPro" id="IPR053140">
    <property type="entry name" value="GDSL_Rv0518-like"/>
</dbReference>
<dbReference type="PANTHER" id="PTHR43784:SF2">
    <property type="entry name" value="GDSL-LIKE LIPASE_ACYLHYDROLASE, PUTATIVE (AFU_ORTHOLOGUE AFUA_2G00820)-RELATED"/>
    <property type="match status" value="1"/>
</dbReference>
<dbReference type="CDD" id="cd01830">
    <property type="entry name" value="XynE_like"/>
    <property type="match status" value="1"/>
</dbReference>
<gene>
    <name evidence="4" type="ORF">RZN05_06200</name>
</gene>
<keyword evidence="2" id="KW-0732">Signal</keyword>
<name>A0ABU3Y585_9SPHN</name>
<dbReference type="EMBL" id="JAWJEJ010000001">
    <property type="protein sequence ID" value="MDV3456570.1"/>
    <property type="molecule type" value="Genomic_DNA"/>
</dbReference>
<dbReference type="RefSeq" id="WP_317225748.1">
    <property type="nucleotide sequence ID" value="NZ_JAWJEJ010000001.1"/>
</dbReference>
<keyword evidence="5" id="KW-1185">Reference proteome</keyword>
<dbReference type="SUPFAM" id="SSF52266">
    <property type="entry name" value="SGNH hydrolase"/>
    <property type="match status" value="1"/>
</dbReference>
<evidence type="ECO:0000256" key="1">
    <source>
        <dbReference type="SAM" id="MobiDB-lite"/>
    </source>
</evidence>
<sequence length="392" mass="40996">MRWIRGVAIVAGAVALAGAAPAPEQWTPAWTASMWQGVGDKQQVAVDNATISFAVRVGAEGGKLRLRLSNEYGPALRIGAASVRVAGGPSVKVMFDGQATTILPANAPLLSDAVPLAVKQFDVVEVSLYLPEKVSLATIHGASGAKTSISATGDNTAAPFTAAAKADMRPLLAGIDVLGAKPRPVIVAYGDSITDNTGCALDAVPVCRWSDVLGRRLAKAGKPHVVVTQAISGNRVLSMGTGPSALSRFDRDVLSLRGVTHLVLLEGINDIGSLGPPLPDGAPALTAEQLIQGYRQLIARAHDHGIKVIAMTVLPYEGAGYYSPEGEAIRVRVNDWIRTSRAFDGVIDMEKVVADPANPKKLNPALQRGDNLHPHGEGEAKMGEAIDLGLFK</sequence>
<feature type="domain" description="SGNH hydrolase-type esterase" evidence="3">
    <location>
        <begin position="188"/>
        <end position="380"/>
    </location>
</feature>
<organism evidence="4 5">
    <name type="scientific">Sphingomonas agrestis</name>
    <dbReference type="NCBI Taxonomy" id="3080540"/>
    <lineage>
        <taxon>Bacteria</taxon>
        <taxon>Pseudomonadati</taxon>
        <taxon>Pseudomonadota</taxon>
        <taxon>Alphaproteobacteria</taxon>
        <taxon>Sphingomonadales</taxon>
        <taxon>Sphingomonadaceae</taxon>
        <taxon>Sphingomonas</taxon>
    </lineage>
</organism>
<dbReference type="InterPro" id="IPR013830">
    <property type="entry name" value="SGNH_hydro"/>
</dbReference>
<dbReference type="GO" id="GO:0016787">
    <property type="term" value="F:hydrolase activity"/>
    <property type="evidence" value="ECO:0007669"/>
    <property type="project" value="UniProtKB-KW"/>
</dbReference>
<reference evidence="4 5" key="1">
    <citation type="submission" date="2023-10" db="EMBL/GenBank/DDBJ databases">
        <title>Sphingomonas sp. HF-S4 16S ribosomal RNA gene Genome sequencing and assembly.</title>
        <authorList>
            <person name="Lee H."/>
        </authorList>
    </citation>
    <scope>NUCLEOTIDE SEQUENCE [LARGE SCALE GENOMIC DNA]</scope>
    <source>
        <strain evidence="4 5">HF-S4</strain>
    </source>
</reference>
<protein>
    <submittedName>
        <fullName evidence="4">SGNH/GDSL hydrolase family protein</fullName>
    </submittedName>
</protein>
<feature type="chain" id="PRO_5046432991" evidence="2">
    <location>
        <begin position="23"/>
        <end position="392"/>
    </location>
</feature>
<feature type="signal peptide" evidence="2">
    <location>
        <begin position="1"/>
        <end position="22"/>
    </location>
</feature>
<evidence type="ECO:0000259" key="3">
    <source>
        <dbReference type="Pfam" id="PF13472"/>
    </source>
</evidence>
<keyword evidence="4" id="KW-0378">Hydrolase</keyword>